<protein>
    <recommendedName>
        <fullName evidence="1">Glycosyltransferase subfamily 4-like N-terminal domain-containing protein</fullName>
    </recommendedName>
</protein>
<dbReference type="Proteomes" id="UP000076625">
    <property type="component" value="Unassembled WGS sequence"/>
</dbReference>
<dbReference type="PANTHER" id="PTHR12526:SF638">
    <property type="entry name" value="SPORE COAT PROTEIN SA"/>
    <property type="match status" value="1"/>
</dbReference>
<dbReference type="Pfam" id="PF13439">
    <property type="entry name" value="Glyco_transf_4"/>
    <property type="match status" value="1"/>
</dbReference>
<reference evidence="3" key="1">
    <citation type="submission" date="2016-01" db="EMBL/GenBank/DDBJ databases">
        <title>Draft genome of Chromobacterium sp. F49.</title>
        <authorList>
            <person name="Hong K.W."/>
        </authorList>
    </citation>
    <scope>NUCLEOTIDE SEQUENCE [LARGE SCALE GENOMIC DNA]</scope>
    <source>
        <strain evidence="3">CN10</strain>
    </source>
</reference>
<dbReference type="OrthoDB" id="570545at2"/>
<evidence type="ECO:0000259" key="1">
    <source>
        <dbReference type="Pfam" id="PF13439"/>
    </source>
</evidence>
<keyword evidence="3" id="KW-1185">Reference proteome</keyword>
<proteinExistence type="predicted"/>
<sequence length="368" mass="39520">MTHRLDIGFVIDGLAGGGAEKVALTLAEAMARRGHAVTVLSLRDAQAYATPPGVALAKLVDAYRGPLRRQTEILRRARQLDAWMLAERGGRRFDLAFSILPKTDRIVRAARLLDNAWLCLHGAVAGTQLADKRGLKRWSKRRQLAHTYHARRWVTVSAGLGDELRALTGARPARVETIPNPFDLDAIRALAAEPCPLDGTPFLVHVGRFHPVKRHDRLFDAVRLSGYAGRLALIGDGPPAEHDRLRAQARAAGLEERVVFAGFSANPYPWLRAADALVLSSDSEGFGNVLVEALACGTPVVSTDCPFGPAAILSGELARGLAPLDAEGLAGTIRAVLADPPAIADDALDRFALDAVVDRYLALADAND</sequence>
<dbReference type="CDD" id="cd03811">
    <property type="entry name" value="GT4_GT28_WabH-like"/>
    <property type="match status" value="1"/>
</dbReference>
<feature type="domain" description="Glycosyltransferase subfamily 4-like N-terminal" evidence="1">
    <location>
        <begin position="17"/>
        <end position="185"/>
    </location>
</feature>
<dbReference type="PANTHER" id="PTHR12526">
    <property type="entry name" value="GLYCOSYLTRANSFERASE"/>
    <property type="match status" value="1"/>
</dbReference>
<dbReference type="InterPro" id="IPR028098">
    <property type="entry name" value="Glyco_trans_4-like_N"/>
</dbReference>
<evidence type="ECO:0000313" key="3">
    <source>
        <dbReference type="Proteomes" id="UP000076625"/>
    </source>
</evidence>
<dbReference type="EMBL" id="LQQU01000013">
    <property type="protein sequence ID" value="KZE33481.1"/>
    <property type="molecule type" value="Genomic_DNA"/>
</dbReference>
<dbReference type="Gene3D" id="3.40.50.2000">
    <property type="entry name" value="Glycogen Phosphorylase B"/>
    <property type="match status" value="2"/>
</dbReference>
<dbReference type="STRING" id="1452487.AVW16_08045"/>
<name>A0A163CYI7_9NEIS</name>
<dbReference type="RefSeq" id="WP_066610805.1">
    <property type="nucleotide sequence ID" value="NZ_LQQU01000013.1"/>
</dbReference>
<accession>A0A163CYI7</accession>
<evidence type="ECO:0000313" key="2">
    <source>
        <dbReference type="EMBL" id="KZE33481.1"/>
    </source>
</evidence>
<comment type="caution">
    <text evidence="2">The sequence shown here is derived from an EMBL/GenBank/DDBJ whole genome shotgun (WGS) entry which is preliminary data.</text>
</comment>
<dbReference type="GO" id="GO:0016757">
    <property type="term" value="F:glycosyltransferase activity"/>
    <property type="evidence" value="ECO:0007669"/>
    <property type="project" value="TreeGrafter"/>
</dbReference>
<gene>
    <name evidence="2" type="ORF">AVW16_08045</name>
</gene>
<organism evidence="2 3">
    <name type="scientific">Crenobacter luteus</name>
    <dbReference type="NCBI Taxonomy" id="1452487"/>
    <lineage>
        <taxon>Bacteria</taxon>
        <taxon>Pseudomonadati</taxon>
        <taxon>Pseudomonadota</taxon>
        <taxon>Betaproteobacteria</taxon>
        <taxon>Neisseriales</taxon>
        <taxon>Neisseriaceae</taxon>
        <taxon>Crenobacter</taxon>
    </lineage>
</organism>
<dbReference type="SUPFAM" id="SSF53756">
    <property type="entry name" value="UDP-Glycosyltransferase/glycogen phosphorylase"/>
    <property type="match status" value="1"/>
</dbReference>
<dbReference type="AlphaFoldDB" id="A0A163CYI7"/>
<dbReference type="Pfam" id="PF13692">
    <property type="entry name" value="Glyco_trans_1_4"/>
    <property type="match status" value="1"/>
</dbReference>